<dbReference type="AlphaFoldDB" id="A0AAD5QV03"/>
<gene>
    <name evidence="2" type="ORF">KIN20_022738</name>
</gene>
<feature type="region of interest" description="Disordered" evidence="1">
    <location>
        <begin position="35"/>
        <end position="67"/>
    </location>
</feature>
<proteinExistence type="predicted"/>
<evidence type="ECO:0000313" key="2">
    <source>
        <dbReference type="EMBL" id="KAJ1362995.1"/>
    </source>
</evidence>
<accession>A0AAD5QV03</accession>
<dbReference type="Proteomes" id="UP001196413">
    <property type="component" value="Unassembled WGS sequence"/>
</dbReference>
<dbReference type="EMBL" id="JAHQIW010004578">
    <property type="protein sequence ID" value="KAJ1362995.1"/>
    <property type="molecule type" value="Genomic_DNA"/>
</dbReference>
<organism evidence="2 3">
    <name type="scientific">Parelaphostrongylus tenuis</name>
    <name type="common">Meningeal worm</name>
    <dbReference type="NCBI Taxonomy" id="148309"/>
    <lineage>
        <taxon>Eukaryota</taxon>
        <taxon>Metazoa</taxon>
        <taxon>Ecdysozoa</taxon>
        <taxon>Nematoda</taxon>
        <taxon>Chromadorea</taxon>
        <taxon>Rhabditida</taxon>
        <taxon>Rhabditina</taxon>
        <taxon>Rhabditomorpha</taxon>
        <taxon>Strongyloidea</taxon>
        <taxon>Metastrongylidae</taxon>
        <taxon>Parelaphostrongylus</taxon>
    </lineage>
</organism>
<protein>
    <submittedName>
        <fullName evidence="2">Uncharacterized protein</fullName>
    </submittedName>
</protein>
<feature type="compositionally biased region" description="Low complexity" evidence="1">
    <location>
        <begin position="47"/>
        <end position="62"/>
    </location>
</feature>
<evidence type="ECO:0000256" key="1">
    <source>
        <dbReference type="SAM" id="MobiDB-lite"/>
    </source>
</evidence>
<keyword evidence="3" id="KW-1185">Reference proteome</keyword>
<sequence>MNKSSSNTIIPARQKLMATNNEPVIISSDNEYSVAHVDHKKKRRKSLSSSNGARSSSSISPSNMFTTRPAFYTPRQITPLSQGCSTSEHGKMLSSWSNSFLNIAVDMANGVANNGFLSVAIKTHLQSRAKLIRVDFESLMIRRRIMSGAIINSFNSFLGIHHPHRSPNLLKWSFA</sequence>
<evidence type="ECO:0000313" key="3">
    <source>
        <dbReference type="Proteomes" id="UP001196413"/>
    </source>
</evidence>
<reference evidence="2" key="1">
    <citation type="submission" date="2021-06" db="EMBL/GenBank/DDBJ databases">
        <title>Parelaphostrongylus tenuis whole genome reference sequence.</title>
        <authorList>
            <person name="Garwood T.J."/>
            <person name="Larsen P.A."/>
            <person name="Fountain-Jones N.M."/>
            <person name="Garbe J.R."/>
            <person name="Macchietto M.G."/>
            <person name="Kania S.A."/>
            <person name="Gerhold R.W."/>
            <person name="Richards J.E."/>
            <person name="Wolf T.M."/>
        </authorList>
    </citation>
    <scope>NUCLEOTIDE SEQUENCE</scope>
    <source>
        <strain evidence="2">MNPRO001-30</strain>
        <tissue evidence="2">Meninges</tissue>
    </source>
</reference>
<name>A0AAD5QV03_PARTN</name>
<comment type="caution">
    <text evidence="2">The sequence shown here is derived from an EMBL/GenBank/DDBJ whole genome shotgun (WGS) entry which is preliminary data.</text>
</comment>